<dbReference type="STRING" id="1328760.A0A165FM70"/>
<keyword evidence="2" id="KW-0472">Membrane</keyword>
<evidence type="ECO:0000313" key="4">
    <source>
        <dbReference type="Proteomes" id="UP000076632"/>
    </source>
</evidence>
<feature type="transmembrane region" description="Helical" evidence="2">
    <location>
        <begin position="115"/>
        <end position="133"/>
    </location>
</feature>
<sequence>MPISKRALKSSVNSKQNANAGSKVQSIDPFSEAPAKLTPFLDTLDPSKFYITHVENLPWKFKRKAFSVPVLMNVAIIAVLIWRIVSVYPVYAAIIKDNNKLNPSAASWPELSRALLRRSVTFFIDFALLRFILPWPLSFFFARPASAVAWRRRVGFQDQEVVVRTSRRWDREERKKAANANDPSVVSDVLMEKRILPAIDRRWMEGRTSLMLLDKNWDLDYGAMITATDLVDMKELDMEDFQKTVFMHTPKIGWLAWNVHKLDEGSEEEARGKLIAFKDQLTLMGKENLFFRWIEIIQYESSQPGGFTPERQTAAMVKAKALFESQGVDFEEFTRSIGGLEGVPGFEKSK</sequence>
<name>A0A165FM70_XYLHT</name>
<dbReference type="RefSeq" id="XP_018186700.1">
    <property type="nucleotide sequence ID" value="XM_018329439.1"/>
</dbReference>
<keyword evidence="4" id="KW-1185">Reference proteome</keyword>
<dbReference type="OrthoDB" id="5421757at2759"/>
<keyword evidence="2" id="KW-0812">Transmembrane</keyword>
<feature type="compositionally biased region" description="Polar residues" evidence="1">
    <location>
        <begin position="10"/>
        <end position="25"/>
    </location>
</feature>
<proteinExistence type="predicted"/>
<dbReference type="InParanoid" id="A0A165FM70"/>
<dbReference type="AlphaFoldDB" id="A0A165FM70"/>
<accession>A0A165FM70</accession>
<dbReference type="OMA" id="GWLIWRV"/>
<feature type="region of interest" description="Disordered" evidence="1">
    <location>
        <begin position="1"/>
        <end position="25"/>
    </location>
</feature>
<evidence type="ECO:0000256" key="2">
    <source>
        <dbReference type="SAM" id="Phobius"/>
    </source>
</evidence>
<feature type="transmembrane region" description="Helical" evidence="2">
    <location>
        <begin position="70"/>
        <end position="95"/>
    </location>
</feature>
<organism evidence="3 4">
    <name type="scientific">Xylona heveae (strain CBS 132557 / TC161)</name>
    <dbReference type="NCBI Taxonomy" id="1328760"/>
    <lineage>
        <taxon>Eukaryota</taxon>
        <taxon>Fungi</taxon>
        <taxon>Dikarya</taxon>
        <taxon>Ascomycota</taxon>
        <taxon>Pezizomycotina</taxon>
        <taxon>Xylonomycetes</taxon>
        <taxon>Xylonales</taxon>
        <taxon>Xylonaceae</taxon>
        <taxon>Xylona</taxon>
    </lineage>
</organism>
<reference evidence="3 4" key="1">
    <citation type="journal article" date="2016" name="Fungal Biol.">
        <title>The genome of Xylona heveae provides a window into fungal endophytism.</title>
        <authorList>
            <person name="Gazis R."/>
            <person name="Kuo A."/>
            <person name="Riley R."/>
            <person name="LaButti K."/>
            <person name="Lipzen A."/>
            <person name="Lin J."/>
            <person name="Amirebrahimi M."/>
            <person name="Hesse C.N."/>
            <person name="Spatafora J.W."/>
            <person name="Henrissat B."/>
            <person name="Hainaut M."/>
            <person name="Grigoriev I.V."/>
            <person name="Hibbett D.S."/>
        </authorList>
    </citation>
    <scope>NUCLEOTIDE SEQUENCE [LARGE SCALE GENOMIC DNA]</scope>
    <source>
        <strain evidence="3 4">TC161</strain>
    </source>
</reference>
<protein>
    <submittedName>
        <fullName evidence="3">Uncharacterized protein</fullName>
    </submittedName>
</protein>
<keyword evidence="2" id="KW-1133">Transmembrane helix</keyword>
<dbReference type="Proteomes" id="UP000076632">
    <property type="component" value="Unassembled WGS sequence"/>
</dbReference>
<dbReference type="GeneID" id="28894576"/>
<evidence type="ECO:0000313" key="3">
    <source>
        <dbReference type="EMBL" id="KZF21145.1"/>
    </source>
</evidence>
<evidence type="ECO:0000256" key="1">
    <source>
        <dbReference type="SAM" id="MobiDB-lite"/>
    </source>
</evidence>
<gene>
    <name evidence="3" type="ORF">L228DRAFT_167168</name>
</gene>
<dbReference type="EMBL" id="KV407461">
    <property type="protein sequence ID" value="KZF21145.1"/>
    <property type="molecule type" value="Genomic_DNA"/>
</dbReference>